<dbReference type="AlphaFoldDB" id="A0A8J4V0A2"/>
<accession>A0A8J4V0A2</accession>
<dbReference type="OrthoDB" id="16998at2759"/>
<evidence type="ECO:0000259" key="1">
    <source>
        <dbReference type="PROSITE" id="PS51186"/>
    </source>
</evidence>
<protein>
    <recommendedName>
        <fullName evidence="1">N-acetyltransferase domain-containing protein</fullName>
    </recommendedName>
</protein>
<evidence type="ECO:0000313" key="2">
    <source>
        <dbReference type="EMBL" id="KAF2074143.1"/>
    </source>
</evidence>
<reference evidence="2" key="1">
    <citation type="submission" date="2020-01" db="EMBL/GenBank/DDBJ databases">
        <title>Development of genomics and gene disruption for Polysphondylium violaceum indicates a role for the polyketide synthase stlB in stalk morphogenesis.</title>
        <authorList>
            <person name="Narita B."/>
            <person name="Kawabe Y."/>
            <person name="Kin K."/>
            <person name="Saito T."/>
            <person name="Gibbs R."/>
            <person name="Kuspa A."/>
            <person name="Muzny D."/>
            <person name="Queller D."/>
            <person name="Richards S."/>
            <person name="Strassman J."/>
            <person name="Sucgang R."/>
            <person name="Worley K."/>
            <person name="Schaap P."/>
        </authorList>
    </citation>
    <scope>NUCLEOTIDE SEQUENCE</scope>
    <source>
        <strain evidence="2">QSvi11</strain>
    </source>
</reference>
<organism evidence="2 3">
    <name type="scientific">Polysphondylium violaceum</name>
    <dbReference type="NCBI Taxonomy" id="133409"/>
    <lineage>
        <taxon>Eukaryota</taxon>
        <taxon>Amoebozoa</taxon>
        <taxon>Evosea</taxon>
        <taxon>Eumycetozoa</taxon>
        <taxon>Dictyostelia</taxon>
        <taxon>Dictyosteliales</taxon>
        <taxon>Dictyosteliaceae</taxon>
        <taxon>Polysphondylium</taxon>
    </lineage>
</organism>
<evidence type="ECO:0000313" key="3">
    <source>
        <dbReference type="Proteomes" id="UP000695562"/>
    </source>
</evidence>
<dbReference type="GO" id="GO:0016747">
    <property type="term" value="F:acyltransferase activity, transferring groups other than amino-acyl groups"/>
    <property type="evidence" value="ECO:0007669"/>
    <property type="project" value="InterPro"/>
</dbReference>
<dbReference type="EMBL" id="AJWJ01000163">
    <property type="protein sequence ID" value="KAF2074143.1"/>
    <property type="molecule type" value="Genomic_DNA"/>
</dbReference>
<dbReference type="SUPFAM" id="SSF55729">
    <property type="entry name" value="Acyl-CoA N-acyltransferases (Nat)"/>
    <property type="match status" value="1"/>
</dbReference>
<comment type="caution">
    <text evidence="2">The sequence shown here is derived from an EMBL/GenBank/DDBJ whole genome shotgun (WGS) entry which is preliminary data.</text>
</comment>
<dbReference type="InterPro" id="IPR016181">
    <property type="entry name" value="Acyl_CoA_acyltransferase"/>
</dbReference>
<sequence length="266" mass="29914">MFRVNNNFTKAFIRYCSTSNKTTSKPKIDSAQNDSSCKLVPLDSSVNIHLHHNSNSFLSYLLPTTITSTTSNTQNELTLVGETVELIPLKREHAQDLVEASKDGELWNIKFTVIPNQETIHKYLDTAIAERDKGTSIPFTIVRKSDGKVVGSTRLLRLDRKNGQAGIGYSWLSASVQRTSINTECKFLLLTYAFEVLNCIRVQIMTDRLNEKSATAIARLGAKLEGTLRHECIMPDGRIRDTLCFSIIDSEWQESKSILLSKLSRK</sequence>
<dbReference type="Pfam" id="PF13302">
    <property type="entry name" value="Acetyltransf_3"/>
    <property type="match status" value="1"/>
</dbReference>
<dbReference type="PANTHER" id="PTHR43610:SF1">
    <property type="entry name" value="N-ACETYLTRANSFERASE DOMAIN-CONTAINING PROTEIN"/>
    <property type="match status" value="1"/>
</dbReference>
<name>A0A8J4V0A2_9MYCE</name>
<feature type="domain" description="N-acetyltransferase" evidence="1">
    <location>
        <begin position="84"/>
        <end position="244"/>
    </location>
</feature>
<gene>
    <name evidence="2" type="ORF">CYY_004546</name>
</gene>
<keyword evidence="3" id="KW-1185">Reference proteome</keyword>
<dbReference type="Gene3D" id="3.40.630.30">
    <property type="match status" value="1"/>
</dbReference>
<dbReference type="Proteomes" id="UP000695562">
    <property type="component" value="Unassembled WGS sequence"/>
</dbReference>
<proteinExistence type="predicted"/>
<dbReference type="InterPro" id="IPR000182">
    <property type="entry name" value="GNAT_dom"/>
</dbReference>
<dbReference type="PROSITE" id="PS51186">
    <property type="entry name" value="GNAT"/>
    <property type="match status" value="1"/>
</dbReference>
<dbReference type="PANTHER" id="PTHR43610">
    <property type="entry name" value="BLL6696 PROTEIN"/>
    <property type="match status" value="1"/>
</dbReference>